<comment type="function">
    <text evidence="1">Iron-sulfur subunit of the cytochrome bc1 complex, an essential component of the respiratory electron transport chain required for ATP synthesis. The bc1 complex catalyzes the oxidation of menaquinol and the reduction of cytochrome c in the respiratory chain. The bc1 complex operates through a Q-cycle mechanism that couples electron transfer to generation of the proton gradient that drives ATP synthesis.</text>
</comment>
<organism evidence="12 13">
    <name type="scientific">Plantactinospora mayteni</name>
    <dbReference type="NCBI Taxonomy" id="566021"/>
    <lineage>
        <taxon>Bacteria</taxon>
        <taxon>Bacillati</taxon>
        <taxon>Actinomycetota</taxon>
        <taxon>Actinomycetes</taxon>
        <taxon>Micromonosporales</taxon>
        <taxon>Micromonosporaceae</taxon>
        <taxon>Plantactinospora</taxon>
    </lineage>
</organism>
<evidence type="ECO:0000256" key="10">
    <source>
        <dbReference type="SAM" id="Phobius"/>
    </source>
</evidence>
<keyword evidence="6" id="KW-0411">Iron-sulfur</keyword>
<dbReference type="Pfam" id="PF00355">
    <property type="entry name" value="Rieske"/>
    <property type="match status" value="1"/>
</dbReference>
<keyword evidence="10" id="KW-1133">Transmembrane helix</keyword>
<sequence>MNRSQPEPRDGSAPTSPSRHDGDVGEVGKGPTSPRRAAASPPAETLRRERAASRVVAAAFAVSALGAAGFATVYATGGQTQLEGLSLAVAFAGIALGLGVWARRLLPGGGHVEEHEPFDSPPAEVRLTADELTGTESPLRRRGLVAALGLAVGALGAAALFPLRSLLPFDRERPVHALRTTPWAPGVRLVRADGTPVRPADVPAETVLTVFPEGHRDRGDVPAFAVRLDPARFTAPPPGGDLDGIVVYSLLCTHAGCPVALYLKGTARVLCPCHQSNFDLLAAARPIAGPAGRALPGLPITVDADGYLTATGDFTAPPGPGFWSLK</sequence>
<feature type="region of interest" description="Disordered" evidence="9">
    <location>
        <begin position="1"/>
        <end position="46"/>
    </location>
</feature>
<keyword evidence="7" id="KW-1015">Disulfide bond</keyword>
<evidence type="ECO:0000313" key="13">
    <source>
        <dbReference type="Proteomes" id="UP000621500"/>
    </source>
</evidence>
<feature type="compositionally biased region" description="Low complexity" evidence="9">
    <location>
        <begin position="31"/>
        <end position="43"/>
    </location>
</feature>
<evidence type="ECO:0000313" key="12">
    <source>
        <dbReference type="EMBL" id="GIH00998.1"/>
    </source>
</evidence>
<keyword evidence="13" id="KW-1185">Reference proteome</keyword>
<dbReference type="SUPFAM" id="SSF50022">
    <property type="entry name" value="ISP domain"/>
    <property type="match status" value="1"/>
</dbReference>
<keyword evidence="10" id="KW-0812">Transmembrane</keyword>
<feature type="compositionally biased region" description="Basic and acidic residues" evidence="9">
    <location>
        <begin position="1"/>
        <end position="10"/>
    </location>
</feature>
<keyword evidence="3" id="KW-0001">2Fe-2S</keyword>
<name>A0ABQ4F263_9ACTN</name>
<proteinExistence type="predicted"/>
<dbReference type="Gene3D" id="2.102.10.10">
    <property type="entry name" value="Rieske [2Fe-2S] iron-sulphur domain"/>
    <property type="match status" value="1"/>
</dbReference>
<evidence type="ECO:0000256" key="9">
    <source>
        <dbReference type="SAM" id="MobiDB-lite"/>
    </source>
</evidence>
<dbReference type="RefSeq" id="WP_203862296.1">
    <property type="nucleotide sequence ID" value="NZ_BAAAZQ010000034.1"/>
</dbReference>
<evidence type="ECO:0000256" key="3">
    <source>
        <dbReference type="ARBA" id="ARBA00022714"/>
    </source>
</evidence>
<dbReference type="InterPro" id="IPR036922">
    <property type="entry name" value="Rieske_2Fe-2S_sf"/>
</dbReference>
<comment type="caution">
    <text evidence="12">The sequence shown here is derived from an EMBL/GenBank/DDBJ whole genome shotgun (WGS) entry which is preliminary data.</text>
</comment>
<evidence type="ECO:0000259" key="11">
    <source>
        <dbReference type="PROSITE" id="PS51296"/>
    </source>
</evidence>
<dbReference type="EMBL" id="BONX01000063">
    <property type="protein sequence ID" value="GIH00998.1"/>
    <property type="molecule type" value="Genomic_DNA"/>
</dbReference>
<protein>
    <recommendedName>
        <fullName evidence="2">Cytochrome bc1 complex Rieske iron-sulfur subunit</fullName>
    </recommendedName>
    <alternativeName>
        <fullName evidence="8">Cytochrome bc1 reductase complex subunit QcrA</fullName>
    </alternativeName>
</protein>
<evidence type="ECO:0000256" key="7">
    <source>
        <dbReference type="ARBA" id="ARBA00023157"/>
    </source>
</evidence>
<feature type="transmembrane region" description="Helical" evidence="10">
    <location>
        <begin position="55"/>
        <end position="76"/>
    </location>
</feature>
<feature type="transmembrane region" description="Helical" evidence="10">
    <location>
        <begin position="144"/>
        <end position="163"/>
    </location>
</feature>
<dbReference type="InterPro" id="IPR014349">
    <property type="entry name" value="Rieske_Fe-S_prot"/>
</dbReference>
<keyword evidence="10" id="KW-0472">Membrane</keyword>
<evidence type="ECO:0000256" key="6">
    <source>
        <dbReference type="ARBA" id="ARBA00023014"/>
    </source>
</evidence>
<dbReference type="PROSITE" id="PS51296">
    <property type="entry name" value="RIESKE"/>
    <property type="match status" value="1"/>
</dbReference>
<evidence type="ECO:0000256" key="1">
    <source>
        <dbReference type="ARBA" id="ARBA00002494"/>
    </source>
</evidence>
<feature type="transmembrane region" description="Helical" evidence="10">
    <location>
        <begin position="82"/>
        <end position="102"/>
    </location>
</feature>
<reference evidence="12 13" key="1">
    <citation type="submission" date="2021-01" db="EMBL/GenBank/DDBJ databases">
        <title>Whole genome shotgun sequence of Plantactinospora mayteni NBRC 109088.</title>
        <authorList>
            <person name="Komaki H."/>
            <person name="Tamura T."/>
        </authorList>
    </citation>
    <scope>NUCLEOTIDE SEQUENCE [LARGE SCALE GENOMIC DNA]</scope>
    <source>
        <strain evidence="12 13">NBRC 109088</strain>
    </source>
</reference>
<evidence type="ECO:0000256" key="4">
    <source>
        <dbReference type="ARBA" id="ARBA00022723"/>
    </source>
</evidence>
<gene>
    <name evidence="12" type="ORF">Pma05_75700</name>
</gene>
<dbReference type="InterPro" id="IPR017941">
    <property type="entry name" value="Rieske_2Fe-2S"/>
</dbReference>
<accession>A0ABQ4F263</accession>
<dbReference type="PANTHER" id="PTHR10134">
    <property type="entry name" value="CYTOCHROME B-C1 COMPLEX SUBUNIT RIESKE, MITOCHONDRIAL"/>
    <property type="match status" value="1"/>
</dbReference>
<evidence type="ECO:0000256" key="8">
    <source>
        <dbReference type="ARBA" id="ARBA00029586"/>
    </source>
</evidence>
<feature type="domain" description="Rieske" evidence="11">
    <location>
        <begin position="241"/>
        <end position="309"/>
    </location>
</feature>
<dbReference type="CDD" id="cd03467">
    <property type="entry name" value="Rieske"/>
    <property type="match status" value="1"/>
</dbReference>
<evidence type="ECO:0000256" key="2">
    <source>
        <dbReference type="ARBA" id="ARBA00015816"/>
    </source>
</evidence>
<keyword evidence="5" id="KW-0408">Iron</keyword>
<evidence type="ECO:0000256" key="5">
    <source>
        <dbReference type="ARBA" id="ARBA00023004"/>
    </source>
</evidence>
<keyword evidence="4" id="KW-0479">Metal-binding</keyword>
<dbReference type="Proteomes" id="UP000621500">
    <property type="component" value="Unassembled WGS sequence"/>
</dbReference>